<keyword evidence="3" id="KW-1185">Reference proteome</keyword>
<proteinExistence type="predicted"/>
<dbReference type="AlphaFoldDB" id="A0AAD4FF29"/>
<dbReference type="Proteomes" id="UP001199106">
    <property type="component" value="Unassembled WGS sequence"/>
</dbReference>
<evidence type="ECO:0000313" key="3">
    <source>
        <dbReference type="Proteomes" id="UP001199106"/>
    </source>
</evidence>
<accession>A0AAD4FF29</accession>
<gene>
    <name evidence="2" type="ORF">G6011_05614</name>
</gene>
<evidence type="ECO:0000313" key="2">
    <source>
        <dbReference type="EMBL" id="KAG9187743.1"/>
    </source>
</evidence>
<name>A0AAD4FF29_9PLEO</name>
<sequence length="60" mass="6129">MDLPASLARDISPPLPSKGRGKPTRDTAQEPPGSKTAALVDAMPTFPTNISTLAAVEAGI</sequence>
<feature type="region of interest" description="Disordered" evidence="1">
    <location>
        <begin position="1"/>
        <end position="35"/>
    </location>
</feature>
<reference evidence="2" key="1">
    <citation type="submission" date="2021-07" db="EMBL/GenBank/DDBJ databases">
        <title>Genome Resource of American Ginseng Black Spot Pathogen Alternaria panax.</title>
        <authorList>
            <person name="Qiu C."/>
            <person name="Wang W."/>
            <person name="Liu Z."/>
        </authorList>
    </citation>
    <scope>NUCLEOTIDE SEQUENCE</scope>
    <source>
        <strain evidence="2">BNCC115425</strain>
    </source>
</reference>
<protein>
    <submittedName>
        <fullName evidence="2">Uncharacterized protein</fullName>
    </submittedName>
</protein>
<dbReference type="EMBL" id="JAANER010000007">
    <property type="protein sequence ID" value="KAG9187743.1"/>
    <property type="molecule type" value="Genomic_DNA"/>
</dbReference>
<evidence type="ECO:0000256" key="1">
    <source>
        <dbReference type="SAM" id="MobiDB-lite"/>
    </source>
</evidence>
<comment type="caution">
    <text evidence="2">The sequence shown here is derived from an EMBL/GenBank/DDBJ whole genome shotgun (WGS) entry which is preliminary data.</text>
</comment>
<organism evidence="2 3">
    <name type="scientific">Alternaria panax</name>
    <dbReference type="NCBI Taxonomy" id="48097"/>
    <lineage>
        <taxon>Eukaryota</taxon>
        <taxon>Fungi</taxon>
        <taxon>Dikarya</taxon>
        <taxon>Ascomycota</taxon>
        <taxon>Pezizomycotina</taxon>
        <taxon>Dothideomycetes</taxon>
        <taxon>Pleosporomycetidae</taxon>
        <taxon>Pleosporales</taxon>
        <taxon>Pleosporineae</taxon>
        <taxon>Pleosporaceae</taxon>
        <taxon>Alternaria</taxon>
        <taxon>Alternaria sect. Panax</taxon>
    </lineage>
</organism>